<evidence type="ECO:0000313" key="1">
    <source>
        <dbReference type="EMBL" id="NUU46035.1"/>
    </source>
</evidence>
<gene>
    <name evidence="1" type="ORF">HP438_03465</name>
</gene>
<accession>A0A7Y6B305</accession>
<organism evidence="1 2">
    <name type="scientific">Sphingomonas zeae</name>
    <dbReference type="NCBI Taxonomy" id="1646122"/>
    <lineage>
        <taxon>Bacteria</taxon>
        <taxon>Pseudomonadati</taxon>
        <taxon>Pseudomonadota</taxon>
        <taxon>Alphaproteobacteria</taxon>
        <taxon>Sphingomonadales</taxon>
        <taxon>Sphingomonadaceae</taxon>
        <taxon>Sphingomonas</taxon>
    </lineage>
</organism>
<sequence>MKNAKPIAIHLDRLAAALAEQGIDLKRSQLLEVAAAAFGHRSSNETSKLSEVGALTPPSAQPIGQLDLGSDSVVLVRDAATDMPYAIARSFLDGIEDDRTKHFAPTPYGGLADLRRVTVSEIPLLTRPLQPAPSESNEDWRAVIQTGYGFHGHTFFCESTAADLAIEIASWCVEHWNDAQTHGQKVPTAEQRKRLSDLEVIQIYFEAMAGRECLLMEEYESLTDIIEGLRSGIAEESAPRPDTRPSLSASVRDGRFRAYPRTSQPSEMPEEQDYLSSHDTLEEAIAACEAHRAEYQDAAVADHVARKYWRASCAWKPRDMPELAVSGDPDITTFHLDAKDLLQGELADELRRIGDMLDDGYNQGETRNRGWWWLNFS</sequence>
<comment type="caution">
    <text evidence="1">The sequence shown here is derived from an EMBL/GenBank/DDBJ whole genome shotgun (WGS) entry which is preliminary data.</text>
</comment>
<dbReference type="AlphaFoldDB" id="A0A7Y6B305"/>
<proteinExistence type="predicted"/>
<keyword evidence="2" id="KW-1185">Reference proteome</keyword>
<dbReference type="EMBL" id="JABMCH010000050">
    <property type="protein sequence ID" value="NUU46035.1"/>
    <property type="molecule type" value="Genomic_DNA"/>
</dbReference>
<name>A0A7Y6B305_9SPHN</name>
<reference evidence="1 2" key="1">
    <citation type="submission" date="2020-05" db="EMBL/GenBank/DDBJ databases">
        <title>Genome Sequencing of Type Strains.</title>
        <authorList>
            <person name="Lemaire J.F."/>
            <person name="Inderbitzin P."/>
            <person name="Gregorio O.A."/>
            <person name="Collins S.B."/>
            <person name="Wespe N."/>
            <person name="Knight-Connoni V."/>
        </authorList>
    </citation>
    <scope>NUCLEOTIDE SEQUENCE [LARGE SCALE GENOMIC DNA]</scope>
    <source>
        <strain evidence="1 2">DSM 100049</strain>
    </source>
</reference>
<evidence type="ECO:0000313" key="2">
    <source>
        <dbReference type="Proteomes" id="UP000536441"/>
    </source>
</evidence>
<dbReference type="RefSeq" id="WP_175310812.1">
    <property type="nucleotide sequence ID" value="NZ_CBCRYR010000041.1"/>
</dbReference>
<protein>
    <submittedName>
        <fullName evidence="1">Uncharacterized protein</fullName>
    </submittedName>
</protein>
<dbReference type="Proteomes" id="UP000536441">
    <property type="component" value="Unassembled WGS sequence"/>
</dbReference>